<dbReference type="EMBL" id="JANYMP010000008">
    <property type="protein sequence ID" value="MCS7479087.1"/>
    <property type="molecule type" value="Genomic_DNA"/>
</dbReference>
<reference evidence="2" key="1">
    <citation type="submission" date="2022-08" db="EMBL/GenBank/DDBJ databases">
        <authorList>
            <person name="Tistechok S."/>
            <person name="Samborskyy M."/>
            <person name="Roman I."/>
        </authorList>
    </citation>
    <scope>NUCLEOTIDE SEQUENCE</scope>
    <source>
        <strain evidence="2">DSM 103496</strain>
    </source>
</reference>
<dbReference type="Proteomes" id="UP001141259">
    <property type="component" value="Unassembled WGS sequence"/>
</dbReference>
<keyword evidence="1" id="KW-1133">Transmembrane helix</keyword>
<evidence type="ECO:0000313" key="2">
    <source>
        <dbReference type="EMBL" id="MCS7479087.1"/>
    </source>
</evidence>
<keyword evidence="1" id="KW-0812">Transmembrane</keyword>
<dbReference type="RefSeq" id="WP_259624573.1">
    <property type="nucleotide sequence ID" value="NZ_JANYMP010000008.1"/>
</dbReference>
<dbReference type="InterPro" id="IPR027417">
    <property type="entry name" value="P-loop_NTPase"/>
</dbReference>
<dbReference type="InterPro" id="IPR011990">
    <property type="entry name" value="TPR-like_helical_dom_sf"/>
</dbReference>
<dbReference type="Gene3D" id="1.25.40.10">
    <property type="entry name" value="Tetratricopeptide repeat domain"/>
    <property type="match status" value="2"/>
</dbReference>
<organism evidence="2 3">
    <name type="scientific">Umezawaea endophytica</name>
    <dbReference type="NCBI Taxonomy" id="1654476"/>
    <lineage>
        <taxon>Bacteria</taxon>
        <taxon>Bacillati</taxon>
        <taxon>Actinomycetota</taxon>
        <taxon>Actinomycetes</taxon>
        <taxon>Pseudonocardiales</taxon>
        <taxon>Pseudonocardiaceae</taxon>
        <taxon>Umezawaea</taxon>
    </lineage>
</organism>
<dbReference type="SMART" id="SM00028">
    <property type="entry name" value="TPR"/>
    <property type="match status" value="7"/>
</dbReference>
<protein>
    <submittedName>
        <fullName evidence="2">Tetratricopeptide repeat protein</fullName>
    </submittedName>
</protein>
<dbReference type="Pfam" id="PF13374">
    <property type="entry name" value="TPR_10"/>
    <property type="match status" value="1"/>
</dbReference>
<keyword evidence="1" id="KW-0472">Membrane</keyword>
<feature type="transmembrane region" description="Helical" evidence="1">
    <location>
        <begin position="9"/>
        <end position="29"/>
    </location>
</feature>
<evidence type="ECO:0000313" key="3">
    <source>
        <dbReference type="Proteomes" id="UP001141259"/>
    </source>
</evidence>
<name>A0A9X3AFS2_9PSEU</name>
<dbReference type="InterPro" id="IPR019734">
    <property type="entry name" value="TPR_rpt"/>
</dbReference>
<dbReference type="Pfam" id="PF13424">
    <property type="entry name" value="TPR_12"/>
    <property type="match status" value="1"/>
</dbReference>
<dbReference type="PANTHER" id="PTHR19959">
    <property type="entry name" value="KINESIN LIGHT CHAIN"/>
    <property type="match status" value="1"/>
</dbReference>
<dbReference type="SUPFAM" id="SSF48452">
    <property type="entry name" value="TPR-like"/>
    <property type="match status" value="3"/>
</dbReference>
<gene>
    <name evidence="2" type="ORF">NZH93_19680</name>
</gene>
<accession>A0A9X3AFS2</accession>
<proteinExistence type="predicted"/>
<dbReference type="AlphaFoldDB" id="A0A9X3AFS2"/>
<feature type="transmembrane region" description="Helical" evidence="1">
    <location>
        <begin position="35"/>
        <end position="54"/>
    </location>
</feature>
<dbReference type="SUPFAM" id="SSF52540">
    <property type="entry name" value="P-loop containing nucleoside triphosphate hydrolases"/>
    <property type="match status" value="1"/>
</dbReference>
<evidence type="ECO:0000256" key="1">
    <source>
        <dbReference type="SAM" id="Phobius"/>
    </source>
</evidence>
<dbReference type="PANTHER" id="PTHR19959:SF119">
    <property type="entry name" value="FUNGAL LIPASE-LIKE DOMAIN-CONTAINING PROTEIN"/>
    <property type="match status" value="1"/>
</dbReference>
<sequence>MGRSLGFRAWHGVVTVAVAAAVGVVINLVTDGFTWTMAAVVVGLVAAQAALSLWQGRQDQHDRRAARDELLGPLRPEVPDGAPGLVFRLTSPYSPTRLWGRGADRDRLVAWCTGGAAGAARVITGPAGVGKSRLALAVAEALPEGWVAGRLLAVGSLVERIAAAGEPTLVVVDDADRVAGLDVLLTQAVRHPDLVRLVLLTRDLKDLRPVPDVVLPHLVEVPLTPIGEPSDRERWFAEAVRAYAKTLGVPSPDLPARPVGDDGDTLLLLHARALLAALGRSGSRSWSLRELATELVTLEQRTWDLPGHDTEVLAEAITVLALTPTGTPAEALRHVPQLAHDSSHESRAVVARWAQRHRELPHLVGERLLVDTLTRTPELFHDQAAVSPLAHAYDTFPDALDPLLTAVTNAPDLTPVRLAELFATGVTGRDLDHGLAARVSANTKTLPDLAALVVPQSFPHLGCAVGSLAVASLRLVPGGRHALAAALDDLGDRLHAVGRFPEALGAHQEAVVILRDLSADPPDLAAALTRLGRSAQQLGDFDLPLAALQEVVAIRRAAGGGELVFALGNLAVALEDLGRLDEALAASSEAVAIGRRLPDIDDHRFAIALENHGTCLLRTGHVREGIAVTEEAVETFRGPGGDPLHLATASKNLGNGLWQLGRFPEALAATAEATSILTGLAAAEPDRYDAALAGALLNHSGVLRDLGRFQEAHAASLAAVGAERRSGDRRTGLATALGSHGTSLLQLGRVGEALAVFEEAVPLWRALAASHRPLRGDLASLLVNVAIASWMANRHQEALDTITEAADTFRTLADTEPARHGPVLAQALTNLGGMLRESGRVAEAEQVHRECVAVWKSCVDREPGRYEPSFAAAQARLRELTG</sequence>
<keyword evidence="3" id="KW-1185">Reference proteome</keyword>
<comment type="caution">
    <text evidence="2">The sequence shown here is derived from an EMBL/GenBank/DDBJ whole genome shotgun (WGS) entry which is preliminary data.</text>
</comment>